<dbReference type="Proteomes" id="UP001279734">
    <property type="component" value="Unassembled WGS sequence"/>
</dbReference>
<gene>
    <name evidence="2" type="ORF">Nepgr_029848</name>
</gene>
<dbReference type="AlphaFoldDB" id="A0AAD3Y598"/>
<sequence length="72" mass="8069">MRKLAARKFTKENGGTAADNGNGNNTVPSIIRCNGRACSLRYYDILQKQQSFPVWQKKDEVLIDSPICFTSC</sequence>
<keyword evidence="3" id="KW-1185">Reference proteome</keyword>
<proteinExistence type="predicted"/>
<organism evidence="2 3">
    <name type="scientific">Nepenthes gracilis</name>
    <name type="common">Slender pitcher plant</name>
    <dbReference type="NCBI Taxonomy" id="150966"/>
    <lineage>
        <taxon>Eukaryota</taxon>
        <taxon>Viridiplantae</taxon>
        <taxon>Streptophyta</taxon>
        <taxon>Embryophyta</taxon>
        <taxon>Tracheophyta</taxon>
        <taxon>Spermatophyta</taxon>
        <taxon>Magnoliopsida</taxon>
        <taxon>eudicotyledons</taxon>
        <taxon>Gunneridae</taxon>
        <taxon>Pentapetalae</taxon>
        <taxon>Caryophyllales</taxon>
        <taxon>Nepenthaceae</taxon>
        <taxon>Nepenthes</taxon>
    </lineage>
</organism>
<comment type="caution">
    <text evidence="2">The sequence shown here is derived from an EMBL/GenBank/DDBJ whole genome shotgun (WGS) entry which is preliminary data.</text>
</comment>
<accession>A0AAD3Y598</accession>
<protein>
    <submittedName>
        <fullName evidence="2">Uncharacterized protein</fullName>
    </submittedName>
</protein>
<evidence type="ECO:0000313" key="2">
    <source>
        <dbReference type="EMBL" id="GMH28005.1"/>
    </source>
</evidence>
<dbReference type="EMBL" id="BSYO01000033">
    <property type="protein sequence ID" value="GMH28005.1"/>
    <property type="molecule type" value="Genomic_DNA"/>
</dbReference>
<feature type="compositionally biased region" description="Low complexity" evidence="1">
    <location>
        <begin position="13"/>
        <end position="25"/>
    </location>
</feature>
<feature type="region of interest" description="Disordered" evidence="1">
    <location>
        <begin position="1"/>
        <end position="25"/>
    </location>
</feature>
<evidence type="ECO:0000313" key="3">
    <source>
        <dbReference type="Proteomes" id="UP001279734"/>
    </source>
</evidence>
<reference evidence="2" key="1">
    <citation type="submission" date="2023-05" db="EMBL/GenBank/DDBJ databases">
        <title>Nepenthes gracilis genome sequencing.</title>
        <authorList>
            <person name="Fukushima K."/>
        </authorList>
    </citation>
    <scope>NUCLEOTIDE SEQUENCE</scope>
    <source>
        <strain evidence="2">SING2019-196</strain>
    </source>
</reference>
<evidence type="ECO:0000256" key="1">
    <source>
        <dbReference type="SAM" id="MobiDB-lite"/>
    </source>
</evidence>
<name>A0AAD3Y598_NEPGR</name>